<gene>
    <name evidence="6" type="ORF">DFR30_2041</name>
</gene>
<evidence type="ECO:0000313" key="6">
    <source>
        <dbReference type="EMBL" id="TCK18757.1"/>
    </source>
</evidence>
<dbReference type="SMART" id="SM00704">
    <property type="entry name" value="ZnF_CDGSH"/>
    <property type="match status" value="2"/>
</dbReference>
<dbReference type="Proteomes" id="UP000295707">
    <property type="component" value="Unassembled WGS sequence"/>
</dbReference>
<evidence type="ECO:0000313" key="7">
    <source>
        <dbReference type="Proteomes" id="UP000295707"/>
    </source>
</evidence>
<reference evidence="6 7" key="1">
    <citation type="submission" date="2019-03" db="EMBL/GenBank/DDBJ databases">
        <title>Genomic Encyclopedia of Type Strains, Phase IV (KMG-IV): sequencing the most valuable type-strain genomes for metagenomic binning, comparative biology and taxonomic classification.</title>
        <authorList>
            <person name="Goeker M."/>
        </authorList>
    </citation>
    <scope>NUCLEOTIDE SEQUENCE [LARGE SCALE GENOMIC DNA]</scope>
    <source>
        <strain evidence="6 7">DSM 19610</strain>
    </source>
</reference>
<evidence type="ECO:0000259" key="5">
    <source>
        <dbReference type="SMART" id="SM00704"/>
    </source>
</evidence>
<accession>A0A4R1HA09</accession>
<evidence type="ECO:0000256" key="2">
    <source>
        <dbReference type="ARBA" id="ARBA00022723"/>
    </source>
</evidence>
<dbReference type="Gene3D" id="3.40.5.90">
    <property type="entry name" value="CDGSH iron-sulfur domain, mitoNEET-type"/>
    <property type="match status" value="2"/>
</dbReference>
<name>A0A4R1HA09_9GAMM</name>
<organism evidence="6 7">
    <name type="scientific">Thiogranum longum</name>
    <dbReference type="NCBI Taxonomy" id="1537524"/>
    <lineage>
        <taxon>Bacteria</taxon>
        <taxon>Pseudomonadati</taxon>
        <taxon>Pseudomonadota</taxon>
        <taxon>Gammaproteobacteria</taxon>
        <taxon>Chromatiales</taxon>
        <taxon>Ectothiorhodospiraceae</taxon>
        <taxon>Thiogranum</taxon>
    </lineage>
</organism>
<feature type="domain" description="Iron-binding zinc finger CDGSH type" evidence="5">
    <location>
        <begin position="24"/>
        <end position="59"/>
    </location>
</feature>
<dbReference type="PANTHER" id="PTHR46491:SF3">
    <property type="entry name" value="CDGSH IRON-SULFUR DOMAIN-CONTAINING PROTEIN 3, MITOCHONDRIAL"/>
    <property type="match status" value="1"/>
</dbReference>
<dbReference type="AlphaFoldDB" id="A0A4R1HA09"/>
<keyword evidence="7" id="KW-1185">Reference proteome</keyword>
<dbReference type="InterPro" id="IPR052950">
    <property type="entry name" value="CISD"/>
</dbReference>
<dbReference type="InterPro" id="IPR042216">
    <property type="entry name" value="MitoNEET_CISD"/>
</dbReference>
<comment type="caution">
    <text evidence="6">The sequence shown here is derived from an EMBL/GenBank/DDBJ whole genome shotgun (WGS) entry which is preliminary data.</text>
</comment>
<sequence>MENIIKVLANGPLLCTGDIEVLDADGKRLEKSDDVALCRCGHSANKPFCDGSHRDAGFEDDGCFTDDKPEPLTGDGPLVITVRENAMLIANGPMTISSADGHCTTTRNKVALCRCGESARKPFCDASHKHCGFTG</sequence>
<dbReference type="EMBL" id="SMFX01000001">
    <property type="protein sequence ID" value="TCK18757.1"/>
    <property type="molecule type" value="Genomic_DNA"/>
</dbReference>
<dbReference type="GO" id="GO:0051537">
    <property type="term" value="F:2 iron, 2 sulfur cluster binding"/>
    <property type="evidence" value="ECO:0007669"/>
    <property type="project" value="UniProtKB-KW"/>
</dbReference>
<evidence type="ECO:0000256" key="4">
    <source>
        <dbReference type="ARBA" id="ARBA00023014"/>
    </source>
</evidence>
<dbReference type="PANTHER" id="PTHR46491">
    <property type="entry name" value="CDGSH IRON SULFUR DOMAIN PROTEIN HOMOLOG"/>
    <property type="match status" value="1"/>
</dbReference>
<dbReference type="GO" id="GO:0046872">
    <property type="term" value="F:metal ion binding"/>
    <property type="evidence" value="ECO:0007669"/>
    <property type="project" value="UniProtKB-KW"/>
</dbReference>
<feature type="domain" description="Iron-binding zinc finger CDGSH type" evidence="5">
    <location>
        <begin position="91"/>
        <end position="134"/>
    </location>
</feature>
<dbReference type="RefSeq" id="WP_165869168.1">
    <property type="nucleotide sequence ID" value="NZ_SMFX01000001.1"/>
</dbReference>
<dbReference type="GO" id="GO:0005737">
    <property type="term" value="C:cytoplasm"/>
    <property type="evidence" value="ECO:0007669"/>
    <property type="project" value="UniProtKB-ARBA"/>
</dbReference>
<keyword evidence="3" id="KW-0408">Iron</keyword>
<dbReference type="InterPro" id="IPR018967">
    <property type="entry name" value="FeS-contain_CDGSH-typ"/>
</dbReference>
<protein>
    <submittedName>
        <fullName evidence="6">CDGSH-type Zn-finger protein</fullName>
    </submittedName>
</protein>
<evidence type="ECO:0000256" key="1">
    <source>
        <dbReference type="ARBA" id="ARBA00022714"/>
    </source>
</evidence>
<keyword evidence="4" id="KW-0411">Iron-sulfur</keyword>
<proteinExistence type="predicted"/>
<keyword evidence="2" id="KW-0479">Metal-binding</keyword>
<keyword evidence="1" id="KW-0001">2Fe-2S</keyword>
<dbReference type="Pfam" id="PF09360">
    <property type="entry name" value="zf-CDGSH"/>
    <property type="match status" value="2"/>
</dbReference>
<evidence type="ECO:0000256" key="3">
    <source>
        <dbReference type="ARBA" id="ARBA00023004"/>
    </source>
</evidence>